<feature type="signal peptide" evidence="2">
    <location>
        <begin position="1"/>
        <end position="21"/>
    </location>
</feature>
<evidence type="ECO:0000256" key="2">
    <source>
        <dbReference type="SAM" id="SignalP"/>
    </source>
</evidence>
<comment type="caution">
    <text evidence="3">The sequence shown here is derived from an EMBL/GenBank/DDBJ whole genome shotgun (WGS) entry which is preliminary data.</text>
</comment>
<evidence type="ECO:0000313" key="4">
    <source>
        <dbReference type="Proteomes" id="UP000267128"/>
    </source>
</evidence>
<dbReference type="PROSITE" id="PS51257">
    <property type="entry name" value="PROKAR_LIPOPROTEIN"/>
    <property type="match status" value="1"/>
</dbReference>
<proteinExistence type="predicted"/>
<evidence type="ECO:0000313" key="3">
    <source>
        <dbReference type="EMBL" id="RNL63669.1"/>
    </source>
</evidence>
<dbReference type="EMBL" id="RJSE01000006">
    <property type="protein sequence ID" value="RNL63669.1"/>
    <property type="molecule type" value="Genomic_DNA"/>
</dbReference>
<feature type="region of interest" description="Disordered" evidence="1">
    <location>
        <begin position="23"/>
        <end position="45"/>
    </location>
</feature>
<organism evidence="3 4">
    <name type="scientific">Nocardioides marmoriginsengisoli</name>
    <dbReference type="NCBI Taxonomy" id="661483"/>
    <lineage>
        <taxon>Bacteria</taxon>
        <taxon>Bacillati</taxon>
        <taxon>Actinomycetota</taxon>
        <taxon>Actinomycetes</taxon>
        <taxon>Propionibacteriales</taxon>
        <taxon>Nocardioidaceae</taxon>
        <taxon>Nocardioides</taxon>
    </lineage>
</organism>
<evidence type="ECO:0008006" key="5">
    <source>
        <dbReference type="Google" id="ProtNLM"/>
    </source>
</evidence>
<feature type="chain" id="PRO_5038750431" description="Lipoprotein" evidence="2">
    <location>
        <begin position="22"/>
        <end position="257"/>
    </location>
</feature>
<reference evidence="3 4" key="1">
    <citation type="submission" date="2018-11" db="EMBL/GenBank/DDBJ databases">
        <authorList>
            <person name="Li F."/>
        </authorList>
    </citation>
    <scope>NUCLEOTIDE SEQUENCE [LARGE SCALE GENOMIC DNA]</scope>
    <source>
        <strain evidence="3 4">Gsoil 097</strain>
    </source>
</reference>
<keyword evidence="4" id="KW-1185">Reference proteome</keyword>
<gene>
    <name evidence="3" type="ORF">EFK50_07960</name>
</gene>
<sequence>MPARRIVLIAASVTLAVSTLAGCSGSDQPSKNDDNSTVRPGSDPAENANVAQRYFEAVVSNDADTQSDALEFAAPDSSAAAYLTHLANSSTAYAGVGKERAPDRLTEIPGGYKVCGAGGECVEYSALILADGKLNSFTVGGAAIDKVTVLGKRKPEPLGDLGTVEFLSRSSSGGTYAVNLRVTSGDSPITLGNATALFEQEGEPKIKAVERVGPNRLAANSDAYVTLLFLGSKAAPGSLEYSVRGAGDVESATLRIR</sequence>
<dbReference type="Proteomes" id="UP000267128">
    <property type="component" value="Unassembled WGS sequence"/>
</dbReference>
<dbReference type="RefSeq" id="WP_123227055.1">
    <property type="nucleotide sequence ID" value="NZ_RJSE01000006.1"/>
</dbReference>
<dbReference type="AlphaFoldDB" id="A0A3N0CJZ9"/>
<evidence type="ECO:0000256" key="1">
    <source>
        <dbReference type="SAM" id="MobiDB-lite"/>
    </source>
</evidence>
<name>A0A3N0CJZ9_9ACTN</name>
<accession>A0A3N0CJZ9</accession>
<protein>
    <recommendedName>
        <fullName evidence="5">Lipoprotein</fullName>
    </recommendedName>
</protein>
<keyword evidence="2" id="KW-0732">Signal</keyword>